<evidence type="ECO:0000313" key="2">
    <source>
        <dbReference type="EMBL" id="ABL87415.1"/>
    </source>
</evidence>
<evidence type="ECO:0000259" key="1">
    <source>
        <dbReference type="Pfam" id="PF13649"/>
    </source>
</evidence>
<dbReference type="EMBL" id="CP000504">
    <property type="protein sequence ID" value="ABL87415.1"/>
    <property type="molecule type" value="Genomic_DNA"/>
</dbReference>
<dbReference type="PANTHER" id="PTHR43667:SF2">
    <property type="entry name" value="FATTY ACID C-METHYL TRANSFERASE"/>
    <property type="match status" value="1"/>
</dbReference>
<dbReference type="Pfam" id="PF13649">
    <property type="entry name" value="Methyltransf_25"/>
    <property type="match status" value="1"/>
</dbReference>
<feature type="domain" description="Methyltransferase" evidence="1">
    <location>
        <begin position="60"/>
        <end position="146"/>
    </location>
</feature>
<dbReference type="Proteomes" id="UP000002595">
    <property type="component" value="Chromosome"/>
</dbReference>
<dbReference type="GO" id="GO:0008168">
    <property type="term" value="F:methyltransferase activity"/>
    <property type="evidence" value="ECO:0007669"/>
    <property type="project" value="UniProtKB-KW"/>
</dbReference>
<dbReference type="InterPro" id="IPR029063">
    <property type="entry name" value="SAM-dependent_MTases_sf"/>
</dbReference>
<organism evidence="2 3">
    <name type="scientific">Pyrobaculum islandicum (strain DSM 4184 / JCM 9189 / GEO3)</name>
    <dbReference type="NCBI Taxonomy" id="384616"/>
    <lineage>
        <taxon>Archaea</taxon>
        <taxon>Thermoproteota</taxon>
        <taxon>Thermoprotei</taxon>
        <taxon>Thermoproteales</taxon>
        <taxon>Thermoproteaceae</taxon>
        <taxon>Pyrobaculum</taxon>
    </lineage>
</organism>
<dbReference type="PANTHER" id="PTHR43667">
    <property type="entry name" value="CYCLOPROPANE-FATTY-ACYL-PHOSPHOLIPID SYNTHASE"/>
    <property type="match status" value="1"/>
</dbReference>
<dbReference type="Gene3D" id="3.40.50.150">
    <property type="entry name" value="Vaccinia Virus protein VP39"/>
    <property type="match status" value="1"/>
</dbReference>
<gene>
    <name evidence="2" type="ordered locus">Pisl_0235</name>
</gene>
<keyword evidence="2" id="KW-0808">Transferase</keyword>
<evidence type="ECO:0000313" key="3">
    <source>
        <dbReference type="Proteomes" id="UP000002595"/>
    </source>
</evidence>
<reference evidence="2" key="1">
    <citation type="submission" date="2006-12" db="EMBL/GenBank/DDBJ databases">
        <title>Complete sequence of Pyrobaculum islandicum DSM 4184.</title>
        <authorList>
            <person name="Copeland A."/>
            <person name="Lucas S."/>
            <person name="Lapidus A."/>
            <person name="Barry K."/>
            <person name="Detter J.C."/>
            <person name="Glavina del Rio T."/>
            <person name="Dalin E."/>
            <person name="Tice H."/>
            <person name="Pitluck S."/>
            <person name="Meincke L."/>
            <person name="Brettin T."/>
            <person name="Bruce D."/>
            <person name="Han C."/>
            <person name="Tapia R."/>
            <person name="Gilna P."/>
            <person name="Schmutz J."/>
            <person name="Larimer F."/>
            <person name="Land M."/>
            <person name="Hauser L."/>
            <person name="Kyrpides N."/>
            <person name="Mikhailova N."/>
            <person name="Cozen A.E."/>
            <person name="Fitz-Gibbon S.T."/>
            <person name="House C.H."/>
            <person name="Saltikov C."/>
            <person name="Lowe T."/>
            <person name="Richardson P."/>
        </authorList>
    </citation>
    <scope>NUCLEOTIDE SEQUENCE [LARGE SCALE GENOMIC DNA]</scope>
    <source>
        <strain evidence="2">DSM 4184</strain>
    </source>
</reference>
<proteinExistence type="predicted"/>
<dbReference type="InterPro" id="IPR041698">
    <property type="entry name" value="Methyltransf_25"/>
</dbReference>
<name>A1RR33_PYRIL</name>
<dbReference type="CDD" id="cd02440">
    <property type="entry name" value="AdoMet_MTases"/>
    <property type="match status" value="1"/>
</dbReference>
<keyword evidence="2" id="KW-0489">Methyltransferase</keyword>
<dbReference type="SUPFAM" id="SSF53335">
    <property type="entry name" value="S-adenosyl-L-methionine-dependent methyltransferases"/>
    <property type="match status" value="1"/>
</dbReference>
<sequence length="254" mass="29197">MDIDWAEEWAAWRREVWTPPDFWDRATPRFYRSAKRRRVEVERFLDWLLGELGLGGGSSVLEVGAGAGAYAVPLAKRVSRVVAVEPSREMARYLRKYAEEEGVKVDVVEKRWEEVSLEEVGRHDLALAAHSILVENLRGAVEKLEEAARCVCVVLHVGVPGWAQLYRSLGVERPHRPWFTAFYNFLLQRGVYANVKIFERDVVREYPSVEEAAEDLGVEVERVVETLPRLGRRGDGGVVFKYKVKEAAVWWCRR</sequence>
<dbReference type="RefSeq" id="WP_011761992.1">
    <property type="nucleotide sequence ID" value="NC_008701.1"/>
</dbReference>
<dbReference type="InterPro" id="IPR050723">
    <property type="entry name" value="CFA/CMAS"/>
</dbReference>
<dbReference type="GO" id="GO:0032259">
    <property type="term" value="P:methylation"/>
    <property type="evidence" value="ECO:0007669"/>
    <property type="project" value="UniProtKB-KW"/>
</dbReference>
<dbReference type="KEGG" id="pis:Pisl_0235"/>
<dbReference type="HOGENOM" id="CLU_060275_0_0_2"/>
<dbReference type="OrthoDB" id="373669at2157"/>
<dbReference type="eggNOG" id="arCOG01632">
    <property type="taxonomic scope" value="Archaea"/>
</dbReference>
<dbReference type="GeneID" id="4616933"/>
<dbReference type="AlphaFoldDB" id="A1RR33"/>
<dbReference type="STRING" id="384616.Pisl_0235"/>
<protein>
    <submittedName>
        <fullName evidence="2">Methyltransferase type 12</fullName>
    </submittedName>
</protein>
<keyword evidence="3" id="KW-1185">Reference proteome</keyword>
<accession>A1RR33</accession>